<comment type="caution">
    <text evidence="2">The sequence shown here is derived from an EMBL/GenBank/DDBJ whole genome shotgun (WGS) entry which is preliminary data.</text>
</comment>
<dbReference type="RefSeq" id="XP_018700977.1">
    <property type="nucleotide sequence ID" value="XM_018851895.1"/>
</dbReference>
<organism evidence="2 3">
    <name type="scientific">Cordyceps fumosorosea (strain ARSEF 2679)</name>
    <name type="common">Isaria fumosorosea</name>
    <dbReference type="NCBI Taxonomy" id="1081104"/>
    <lineage>
        <taxon>Eukaryota</taxon>
        <taxon>Fungi</taxon>
        <taxon>Dikarya</taxon>
        <taxon>Ascomycota</taxon>
        <taxon>Pezizomycotina</taxon>
        <taxon>Sordariomycetes</taxon>
        <taxon>Hypocreomycetidae</taxon>
        <taxon>Hypocreales</taxon>
        <taxon>Cordycipitaceae</taxon>
        <taxon>Cordyceps</taxon>
    </lineage>
</organism>
<dbReference type="AlphaFoldDB" id="A0A167MS14"/>
<sequence>MSTSIKHLVNAQKPRELPLRIAIDGPTGSTAVLSTTATATLDLGAAARFEDTTSPVRLPIDVPLWHRMGYVGSVTPKSQFAAFFREASQPVNPCLLRELLAVALSERQELQRRGEEPTWPRDDSGVWYNGSPPPEFWETDPEDSPTALPLLDQSKSESNSPPELPTPTVFKQTWALPRKRTYDQLVPDDDYGGRDRVAEPERRIVDAHGARKRRRVGAAAGC</sequence>
<dbReference type="GeneID" id="30024584"/>
<evidence type="ECO:0000313" key="3">
    <source>
        <dbReference type="Proteomes" id="UP000076744"/>
    </source>
</evidence>
<name>A0A167MS14_CORFA</name>
<evidence type="ECO:0000256" key="1">
    <source>
        <dbReference type="SAM" id="MobiDB-lite"/>
    </source>
</evidence>
<keyword evidence="3" id="KW-1185">Reference proteome</keyword>
<reference evidence="2 3" key="1">
    <citation type="journal article" date="2016" name="Genome Biol. Evol.">
        <title>Divergent and convergent evolution of fungal pathogenicity.</title>
        <authorList>
            <person name="Shang Y."/>
            <person name="Xiao G."/>
            <person name="Zheng P."/>
            <person name="Cen K."/>
            <person name="Zhan S."/>
            <person name="Wang C."/>
        </authorList>
    </citation>
    <scope>NUCLEOTIDE SEQUENCE [LARGE SCALE GENOMIC DNA]</scope>
    <source>
        <strain evidence="2 3">ARSEF 2679</strain>
    </source>
</reference>
<feature type="compositionally biased region" description="Basic and acidic residues" evidence="1">
    <location>
        <begin position="108"/>
        <end position="124"/>
    </location>
</feature>
<evidence type="ECO:0000313" key="2">
    <source>
        <dbReference type="EMBL" id="OAA54691.1"/>
    </source>
</evidence>
<dbReference type="Proteomes" id="UP000076744">
    <property type="component" value="Unassembled WGS sequence"/>
</dbReference>
<feature type="region of interest" description="Disordered" evidence="1">
    <location>
        <begin position="108"/>
        <end position="172"/>
    </location>
</feature>
<accession>A0A167MS14</accession>
<protein>
    <submittedName>
        <fullName evidence="2">Uncharacterized protein</fullName>
    </submittedName>
</protein>
<dbReference type="EMBL" id="AZHB01000028">
    <property type="protein sequence ID" value="OAA54691.1"/>
    <property type="molecule type" value="Genomic_DNA"/>
</dbReference>
<gene>
    <name evidence="2" type="ORF">ISF_08292</name>
</gene>
<proteinExistence type="predicted"/>